<accession>A0A183HMM2</accession>
<dbReference type="AlphaFoldDB" id="A0A183HMM2"/>
<sequence length="43" mass="5032">MTNQNHQMMKSIRKKSVVRASSNVYKLVFLEKTNQFLSQEISS</sequence>
<dbReference type="Proteomes" id="UP000267606">
    <property type="component" value="Unassembled WGS sequence"/>
</dbReference>
<dbReference type="EMBL" id="UZAJ01010117">
    <property type="protein sequence ID" value="VDO57143.1"/>
    <property type="molecule type" value="Genomic_DNA"/>
</dbReference>
<evidence type="ECO:0000313" key="1">
    <source>
        <dbReference type="EMBL" id="VDO57143.1"/>
    </source>
</evidence>
<gene>
    <name evidence="1" type="ORF">OFLC_LOCUS8738</name>
</gene>
<dbReference type="WBParaSite" id="OFLC_0000873301-mRNA-1">
    <property type="protein sequence ID" value="OFLC_0000873301-mRNA-1"/>
    <property type="gene ID" value="OFLC_0000873301"/>
</dbReference>
<keyword evidence="2" id="KW-1185">Reference proteome</keyword>
<organism evidence="3">
    <name type="scientific">Onchocerca flexuosa</name>
    <dbReference type="NCBI Taxonomy" id="387005"/>
    <lineage>
        <taxon>Eukaryota</taxon>
        <taxon>Metazoa</taxon>
        <taxon>Ecdysozoa</taxon>
        <taxon>Nematoda</taxon>
        <taxon>Chromadorea</taxon>
        <taxon>Rhabditida</taxon>
        <taxon>Spirurina</taxon>
        <taxon>Spiruromorpha</taxon>
        <taxon>Filarioidea</taxon>
        <taxon>Onchocercidae</taxon>
        <taxon>Onchocerca</taxon>
    </lineage>
</organism>
<reference evidence="1 2" key="2">
    <citation type="submission" date="2018-11" db="EMBL/GenBank/DDBJ databases">
        <authorList>
            <consortium name="Pathogen Informatics"/>
        </authorList>
    </citation>
    <scope>NUCLEOTIDE SEQUENCE [LARGE SCALE GENOMIC DNA]</scope>
</reference>
<protein>
    <submittedName>
        <fullName evidence="1 3">Uncharacterized protein</fullName>
    </submittedName>
</protein>
<reference evidence="3" key="1">
    <citation type="submission" date="2016-06" db="UniProtKB">
        <authorList>
            <consortium name="WormBaseParasite"/>
        </authorList>
    </citation>
    <scope>IDENTIFICATION</scope>
</reference>
<evidence type="ECO:0000313" key="3">
    <source>
        <dbReference type="WBParaSite" id="OFLC_0000873301-mRNA-1"/>
    </source>
</evidence>
<name>A0A183HMM2_9BILA</name>
<proteinExistence type="predicted"/>
<evidence type="ECO:0000313" key="2">
    <source>
        <dbReference type="Proteomes" id="UP000267606"/>
    </source>
</evidence>